<dbReference type="PANTHER" id="PTHR30289">
    <property type="entry name" value="UNCHARACTERIZED PROTEIN YBCL-RELATED"/>
    <property type="match status" value="1"/>
</dbReference>
<accession>A0A369TC28</accession>
<gene>
    <name evidence="1" type="ORF">DRB17_11000</name>
</gene>
<dbReference type="NCBIfam" id="TIGR00481">
    <property type="entry name" value="YbhB/YbcL family Raf kinase inhibitor-like protein"/>
    <property type="match status" value="1"/>
</dbReference>
<dbReference type="Pfam" id="PF01161">
    <property type="entry name" value="PBP"/>
    <property type="match status" value="1"/>
</dbReference>
<comment type="caution">
    <text evidence="1">The sequence shown here is derived from an EMBL/GenBank/DDBJ whole genome shotgun (WGS) entry which is preliminary data.</text>
</comment>
<dbReference type="CDD" id="cd00865">
    <property type="entry name" value="PEBP_bact_arch"/>
    <property type="match status" value="1"/>
</dbReference>
<dbReference type="InterPro" id="IPR005247">
    <property type="entry name" value="YbhB_YbcL/LppC-like"/>
</dbReference>
<evidence type="ECO:0000313" key="2">
    <source>
        <dbReference type="Proteomes" id="UP000253941"/>
    </source>
</evidence>
<dbReference type="EMBL" id="QPMH01000009">
    <property type="protein sequence ID" value="RDD61717.1"/>
    <property type="molecule type" value="Genomic_DNA"/>
</dbReference>
<dbReference type="SUPFAM" id="SSF49777">
    <property type="entry name" value="PEBP-like"/>
    <property type="match status" value="1"/>
</dbReference>
<dbReference type="Gene3D" id="3.90.280.10">
    <property type="entry name" value="PEBP-like"/>
    <property type="match status" value="1"/>
</dbReference>
<proteinExistence type="predicted"/>
<keyword evidence="2" id="KW-1185">Reference proteome</keyword>
<dbReference type="PANTHER" id="PTHR30289:SF1">
    <property type="entry name" value="PEBP (PHOSPHATIDYLETHANOLAMINE-BINDING PROTEIN) FAMILY PROTEIN"/>
    <property type="match status" value="1"/>
</dbReference>
<dbReference type="AlphaFoldDB" id="A0A369TC28"/>
<dbReference type="InterPro" id="IPR008914">
    <property type="entry name" value="PEBP"/>
</dbReference>
<sequence>MTLTLTSDAFKDGEAIPQAYSCEGAGTSVPLSWSGAPDGTQAFALICDDPDAPGGTFSHWAIWNIPPDLSGLPEGLATEATVDGMHQGINDFGKLGYGPPCPPHGHGTHRYIFRLYALNTDALGLPANAKVPQVENAAREYAMAEARLTGTYKR</sequence>
<dbReference type="InterPro" id="IPR036610">
    <property type="entry name" value="PEBP-like_sf"/>
</dbReference>
<organism evidence="1 2">
    <name type="scientific">Ferruginivarius sediminum</name>
    <dbReference type="NCBI Taxonomy" id="2661937"/>
    <lineage>
        <taxon>Bacteria</taxon>
        <taxon>Pseudomonadati</taxon>
        <taxon>Pseudomonadota</taxon>
        <taxon>Alphaproteobacteria</taxon>
        <taxon>Rhodospirillales</taxon>
        <taxon>Rhodospirillaceae</taxon>
        <taxon>Ferruginivarius</taxon>
    </lineage>
</organism>
<dbReference type="RefSeq" id="WP_114582260.1">
    <property type="nucleotide sequence ID" value="NZ_QPMH01000009.1"/>
</dbReference>
<dbReference type="Proteomes" id="UP000253941">
    <property type="component" value="Unassembled WGS sequence"/>
</dbReference>
<name>A0A369TC28_9PROT</name>
<evidence type="ECO:0000313" key="1">
    <source>
        <dbReference type="EMBL" id="RDD61717.1"/>
    </source>
</evidence>
<protein>
    <submittedName>
        <fullName evidence="1">YbhB/YbcL family Raf kinase inhibitor-like protein</fullName>
    </submittedName>
</protein>
<reference evidence="1 2" key="1">
    <citation type="submission" date="2018-07" db="EMBL/GenBank/DDBJ databases">
        <title>Venubactetium sediminum gen. nov., sp. nov., isolated from a marine solar saltern.</title>
        <authorList>
            <person name="Wang S."/>
        </authorList>
    </citation>
    <scope>NUCLEOTIDE SEQUENCE [LARGE SCALE GENOMIC DNA]</scope>
    <source>
        <strain evidence="1 2">WD2A32</strain>
    </source>
</reference>